<dbReference type="EMBL" id="PJCH01000016">
    <property type="protein sequence ID" value="PQA85862.1"/>
    <property type="molecule type" value="Genomic_DNA"/>
</dbReference>
<proteinExistence type="predicted"/>
<organism evidence="2 3">
    <name type="scientific">Hyphococcus luteus</name>
    <dbReference type="NCBI Taxonomy" id="2058213"/>
    <lineage>
        <taxon>Bacteria</taxon>
        <taxon>Pseudomonadati</taxon>
        <taxon>Pseudomonadota</taxon>
        <taxon>Alphaproteobacteria</taxon>
        <taxon>Parvularculales</taxon>
        <taxon>Parvularculaceae</taxon>
        <taxon>Hyphococcus</taxon>
    </lineage>
</organism>
<comment type="caution">
    <text evidence="2">The sequence shown here is derived from an EMBL/GenBank/DDBJ whole genome shotgun (WGS) entry which is preliminary data.</text>
</comment>
<dbReference type="AlphaFoldDB" id="A0A2S7K040"/>
<evidence type="ECO:0000256" key="1">
    <source>
        <dbReference type="SAM" id="SignalP"/>
    </source>
</evidence>
<keyword evidence="1" id="KW-0732">Signal</keyword>
<evidence type="ECO:0000313" key="3">
    <source>
        <dbReference type="Proteomes" id="UP000239504"/>
    </source>
</evidence>
<reference evidence="2 3" key="1">
    <citation type="submission" date="2017-12" db="EMBL/GenBank/DDBJ databases">
        <authorList>
            <person name="Hurst M.R.H."/>
        </authorList>
    </citation>
    <scope>NUCLEOTIDE SEQUENCE [LARGE SCALE GENOMIC DNA]</scope>
    <source>
        <strain evidence="2 3">SY-3-19</strain>
    </source>
</reference>
<dbReference type="RefSeq" id="WP_104831915.1">
    <property type="nucleotide sequence ID" value="NZ_PJCH01000016.1"/>
</dbReference>
<dbReference type="Proteomes" id="UP000239504">
    <property type="component" value="Unassembled WGS sequence"/>
</dbReference>
<feature type="chain" id="PRO_5015523634" description="Transporter" evidence="1">
    <location>
        <begin position="24"/>
        <end position="249"/>
    </location>
</feature>
<protein>
    <recommendedName>
        <fullName evidence="4">Transporter</fullName>
    </recommendedName>
</protein>
<accession>A0A2S7K040</accession>
<feature type="signal peptide" evidence="1">
    <location>
        <begin position="1"/>
        <end position="23"/>
    </location>
</feature>
<dbReference type="OrthoDB" id="8214399at2"/>
<name>A0A2S7K040_9PROT</name>
<evidence type="ECO:0008006" key="4">
    <source>
        <dbReference type="Google" id="ProtNLM"/>
    </source>
</evidence>
<sequence>MTARLLCIAAFIAVLLAPKEADAYRPFESTDADVVKRGELEIELGPLTVERDDGRTAYIAPSLVANYGLTDTLELVGEFELERPPDESWRVADPGVFLKALLKEGALQNRSGLSIAAEVGALLPESGASDPPDQIGGGGNDLGGEAVLIASGALASFTYHINVGGGVDRAGNAFWTWGVIGELSVSDKLTLAGEVAAEDAAGAAPDRSVLFGARFQPKQSSIVFDLGVRRGLSSASPEWAATAGLTFGF</sequence>
<gene>
    <name evidence="2" type="ORF">CW354_20220</name>
</gene>
<evidence type="ECO:0000313" key="2">
    <source>
        <dbReference type="EMBL" id="PQA85862.1"/>
    </source>
</evidence>
<keyword evidence="3" id="KW-1185">Reference proteome</keyword>